<proteinExistence type="predicted"/>
<feature type="transmembrane region" description="Helical" evidence="1">
    <location>
        <begin position="44"/>
        <end position="65"/>
    </location>
</feature>
<organism evidence="2 3">
    <name type="scientific">Acinetobacter baylyi</name>
    <dbReference type="NCBI Taxonomy" id="202950"/>
    <lineage>
        <taxon>Bacteria</taxon>
        <taxon>Pseudomonadati</taxon>
        <taxon>Pseudomonadota</taxon>
        <taxon>Gammaproteobacteria</taxon>
        <taxon>Moraxellales</taxon>
        <taxon>Moraxellaceae</taxon>
        <taxon>Acinetobacter</taxon>
    </lineage>
</organism>
<feature type="transmembrane region" description="Helical" evidence="1">
    <location>
        <begin position="72"/>
        <end position="90"/>
    </location>
</feature>
<keyword evidence="1" id="KW-0812">Transmembrane</keyword>
<protein>
    <submittedName>
        <fullName evidence="2">Membrane protein YhdT</fullName>
    </submittedName>
</protein>
<sequence length="157" mass="17652">MSNTQTYGNNSGIELLLLIIGIFITACLFMIWKATKSLGLDFWSGMYTVLFLIGWCICAVGTYKIPHNIPNIFVIPAFSILFLLCFFPVLNDYALQASTPNFHIVPQLSYLPEKSEKMEFGATEITVWWGMWYAKAVYIAIAGLIGVGIQKAFFNDN</sequence>
<evidence type="ECO:0000256" key="1">
    <source>
        <dbReference type="SAM" id="Phobius"/>
    </source>
</evidence>
<keyword evidence="3" id="KW-1185">Reference proteome</keyword>
<gene>
    <name evidence="2" type="ORF">QE380_003698</name>
</gene>
<feature type="transmembrane region" description="Helical" evidence="1">
    <location>
        <begin position="12"/>
        <end position="32"/>
    </location>
</feature>
<accession>A0ABU0V1J1</accession>
<dbReference type="RefSeq" id="WP_060875715.1">
    <property type="nucleotide sequence ID" value="NZ_JAUTBK010000003.1"/>
</dbReference>
<evidence type="ECO:0000313" key="3">
    <source>
        <dbReference type="Proteomes" id="UP001233360"/>
    </source>
</evidence>
<keyword evidence="1" id="KW-1133">Transmembrane helix</keyword>
<feature type="transmembrane region" description="Helical" evidence="1">
    <location>
        <begin position="136"/>
        <end position="154"/>
    </location>
</feature>
<name>A0ABU0V1J1_ACIBI</name>
<dbReference type="Proteomes" id="UP001233360">
    <property type="component" value="Unassembled WGS sequence"/>
</dbReference>
<reference evidence="2 3" key="1">
    <citation type="submission" date="2023-07" db="EMBL/GenBank/DDBJ databases">
        <title>Functional and genomic diversity of the sorghum phyllosphere microbiome.</title>
        <authorList>
            <person name="Shade A."/>
        </authorList>
    </citation>
    <scope>NUCLEOTIDE SEQUENCE [LARGE SCALE GENOMIC DNA]</scope>
    <source>
        <strain evidence="2 3">SORGH_AS_0887</strain>
    </source>
</reference>
<comment type="caution">
    <text evidence="2">The sequence shown here is derived from an EMBL/GenBank/DDBJ whole genome shotgun (WGS) entry which is preliminary data.</text>
</comment>
<evidence type="ECO:0000313" key="2">
    <source>
        <dbReference type="EMBL" id="MDQ1210679.1"/>
    </source>
</evidence>
<dbReference type="EMBL" id="JAUTBK010000003">
    <property type="protein sequence ID" value="MDQ1210679.1"/>
    <property type="molecule type" value="Genomic_DNA"/>
</dbReference>
<keyword evidence="1" id="KW-0472">Membrane</keyword>